<accession>A0A0K0TQG1</accession>
<sequence length="47" mass="5438">MLNVSKIQLSEEEMCCISKFCIAICNFSCKVKQKAQDFLKRFSAILF</sequence>
<name>G8LJV8_9ENTR</name>
<accession>W0BQJ0</accession>
<dbReference type="Proteomes" id="UP000007838">
    <property type="component" value="Chromosome"/>
</dbReference>
<dbReference type="EMBL" id="KR919803">
    <property type="protein sequence ID" value="AKR53920.1"/>
    <property type="molecule type" value="Genomic_DNA"/>
</dbReference>
<dbReference type="KEGG" id="eec:EcWSU1_03078"/>
<proteinExistence type="predicted"/>
<dbReference type="HOGENOM" id="CLU_208403_0_0_6"/>
<evidence type="ECO:0000313" key="1">
    <source>
        <dbReference type="EMBL" id="AEW74506.1"/>
    </source>
</evidence>
<protein>
    <submittedName>
        <fullName evidence="1">Uncharacterized protein</fullName>
    </submittedName>
</protein>
<reference evidence="1 3" key="1">
    <citation type="journal article" date="2011" name="Stand. Genomic Sci.">
        <title>Complete genome of the onion pathogen Enterobacter cloacae EcWSU1.</title>
        <authorList>
            <person name="Humann J.L."/>
            <person name="Wildung M."/>
            <person name="Cheng C.H."/>
            <person name="Lee T."/>
            <person name="Stewart J.E."/>
            <person name="Drew J.C."/>
            <person name="Triplett E.W."/>
            <person name="Main D."/>
            <person name="Schroeder B.K."/>
        </authorList>
    </citation>
    <scope>NUCLEOTIDE SEQUENCE [LARGE SCALE GENOMIC DNA]</scope>
    <source>
        <strain evidence="1 3">EcWSU1</strain>
    </source>
</reference>
<gene>
    <name evidence="1" type="ORF">EcWSU1_03078</name>
</gene>
<dbReference type="EMBL" id="CP002886">
    <property type="protein sequence ID" value="AEW74506.1"/>
    <property type="molecule type" value="Genomic_DNA"/>
</dbReference>
<evidence type="ECO:0000313" key="3">
    <source>
        <dbReference type="Proteomes" id="UP000007838"/>
    </source>
</evidence>
<dbReference type="KEGG" id="elg:BH714_11450"/>
<evidence type="ECO:0000313" key="2">
    <source>
        <dbReference type="EMBL" id="AKR53920.1"/>
    </source>
</evidence>
<accession>G8LJV8</accession>
<dbReference type="AlphaFoldDB" id="G8LJV8"/>
<reference evidence="2" key="2">
    <citation type="journal article" date="2015" name="Antimicrob. Agents Chemother.">
        <title>Characterization of a Novel Putative Xer-Dependent Integrative Mobile Element Carrying the bla(NMC-A) Carbapenemase Gene, Inserted into the Chromosome of Members of the Enterobacter cloacae Complex.</title>
        <authorList>
            <person name="Antonelli A."/>
            <person name="D'Andrea M.M."/>
            <person name="Di Pilato V."/>
            <person name="Viaggi B."/>
            <person name="Torricelli F."/>
            <person name="Rossolini G.M."/>
        </authorList>
    </citation>
    <scope>NUCLEOTIDE SEQUENCE</scope>
    <source>
        <strain evidence="2">AOUC-8/14</strain>
    </source>
</reference>
<organism evidence="1 3">
    <name type="scientific">Enterobacter ludwigii</name>
    <dbReference type="NCBI Taxonomy" id="299767"/>
    <lineage>
        <taxon>Bacteria</taxon>
        <taxon>Pseudomonadati</taxon>
        <taxon>Pseudomonadota</taxon>
        <taxon>Gammaproteobacteria</taxon>
        <taxon>Enterobacterales</taxon>
        <taxon>Enterobacteriaceae</taxon>
        <taxon>Enterobacter</taxon>
        <taxon>Enterobacter cloacae complex</taxon>
    </lineage>
</organism>